<dbReference type="Pfam" id="PF00733">
    <property type="entry name" value="Asn_synthase"/>
    <property type="match status" value="1"/>
</dbReference>
<dbReference type="InterPro" id="IPR017932">
    <property type="entry name" value="GATase_2_dom"/>
</dbReference>
<dbReference type="SUPFAM" id="SSF56235">
    <property type="entry name" value="N-terminal nucleophile aminohydrolases (Ntn hydrolases)"/>
    <property type="match status" value="1"/>
</dbReference>
<accession>A0A0K2GEL6</accession>
<dbReference type="EMBL" id="CP011801">
    <property type="protein sequence ID" value="ALA59047.1"/>
    <property type="molecule type" value="Genomic_DNA"/>
</dbReference>
<organism evidence="12 13">
    <name type="scientific">Nitrospira moscoviensis</name>
    <dbReference type="NCBI Taxonomy" id="42253"/>
    <lineage>
        <taxon>Bacteria</taxon>
        <taxon>Pseudomonadati</taxon>
        <taxon>Nitrospirota</taxon>
        <taxon>Nitrospiria</taxon>
        <taxon>Nitrospirales</taxon>
        <taxon>Nitrospiraceae</taxon>
        <taxon>Nitrospira</taxon>
    </lineage>
</organism>
<comment type="pathway">
    <text evidence="1">Amino-acid biosynthesis; L-asparagine biosynthesis; L-asparagine from L-aspartate (L-Gln route): step 1/1.</text>
</comment>
<keyword evidence="4 9" id="KW-0547">Nucleotide-binding</keyword>
<gene>
    <name evidence="12" type="ORF">NITMOv2_2634</name>
</gene>
<evidence type="ECO:0000256" key="3">
    <source>
        <dbReference type="ARBA" id="ARBA00012737"/>
    </source>
</evidence>
<dbReference type="STRING" id="42253.NITMOv2_2634"/>
<name>A0A0K2GEL6_NITMO</name>
<evidence type="ECO:0000256" key="1">
    <source>
        <dbReference type="ARBA" id="ARBA00005187"/>
    </source>
</evidence>
<feature type="site" description="Important for beta-aspartyl-AMP intermediate formation" evidence="10">
    <location>
        <position position="365"/>
    </location>
</feature>
<feature type="active site" description="For GATase activity" evidence="8">
    <location>
        <position position="2"/>
    </location>
</feature>
<evidence type="ECO:0000256" key="2">
    <source>
        <dbReference type="ARBA" id="ARBA00005752"/>
    </source>
</evidence>
<comment type="catalytic activity">
    <reaction evidence="7">
        <text>L-aspartate + L-glutamine + ATP + H2O = L-asparagine + L-glutamate + AMP + diphosphate + H(+)</text>
        <dbReference type="Rhea" id="RHEA:12228"/>
        <dbReference type="ChEBI" id="CHEBI:15377"/>
        <dbReference type="ChEBI" id="CHEBI:15378"/>
        <dbReference type="ChEBI" id="CHEBI:29985"/>
        <dbReference type="ChEBI" id="CHEBI:29991"/>
        <dbReference type="ChEBI" id="CHEBI:30616"/>
        <dbReference type="ChEBI" id="CHEBI:33019"/>
        <dbReference type="ChEBI" id="CHEBI:58048"/>
        <dbReference type="ChEBI" id="CHEBI:58359"/>
        <dbReference type="ChEBI" id="CHEBI:456215"/>
        <dbReference type="EC" id="6.3.5.4"/>
    </reaction>
</comment>
<dbReference type="InterPro" id="IPR006426">
    <property type="entry name" value="Asn_synth_AEB"/>
</dbReference>
<protein>
    <recommendedName>
        <fullName evidence="3">asparagine synthase (glutamine-hydrolyzing)</fullName>
        <ecNumber evidence="3">6.3.5.4</ecNumber>
    </recommendedName>
</protein>
<evidence type="ECO:0000256" key="6">
    <source>
        <dbReference type="ARBA" id="ARBA00022962"/>
    </source>
</evidence>
<keyword evidence="5 9" id="KW-0067">ATP-binding</keyword>
<dbReference type="SUPFAM" id="SSF52402">
    <property type="entry name" value="Adenine nucleotide alpha hydrolases-like"/>
    <property type="match status" value="1"/>
</dbReference>
<evidence type="ECO:0000256" key="8">
    <source>
        <dbReference type="PIRSR" id="PIRSR001589-1"/>
    </source>
</evidence>
<dbReference type="CDD" id="cd00712">
    <property type="entry name" value="AsnB"/>
    <property type="match status" value="1"/>
</dbReference>
<dbReference type="Gene3D" id="3.60.20.10">
    <property type="entry name" value="Glutamine Phosphoribosylpyrophosphate, subunit 1, domain 1"/>
    <property type="match status" value="1"/>
</dbReference>
<feature type="domain" description="Glutamine amidotransferase type-2" evidence="11">
    <location>
        <begin position="2"/>
        <end position="212"/>
    </location>
</feature>
<evidence type="ECO:0000259" key="11">
    <source>
        <dbReference type="PROSITE" id="PS51278"/>
    </source>
</evidence>
<dbReference type="InterPro" id="IPR029055">
    <property type="entry name" value="Ntn_hydrolases_N"/>
</dbReference>
<dbReference type="PIRSF" id="PIRSF001589">
    <property type="entry name" value="Asn_synthetase_glu-h"/>
    <property type="match status" value="1"/>
</dbReference>
<dbReference type="NCBIfam" id="TIGR01536">
    <property type="entry name" value="asn_synth_AEB"/>
    <property type="match status" value="1"/>
</dbReference>
<feature type="binding site" evidence="9">
    <location>
        <position position="290"/>
    </location>
    <ligand>
        <name>ATP</name>
        <dbReference type="ChEBI" id="CHEBI:30616"/>
    </ligand>
</feature>
<dbReference type="GO" id="GO:0005829">
    <property type="term" value="C:cytosol"/>
    <property type="evidence" value="ECO:0007669"/>
    <property type="project" value="TreeGrafter"/>
</dbReference>
<dbReference type="PANTHER" id="PTHR43284:SF1">
    <property type="entry name" value="ASPARAGINE SYNTHETASE"/>
    <property type="match status" value="1"/>
</dbReference>
<dbReference type="Pfam" id="PF13537">
    <property type="entry name" value="GATase_7"/>
    <property type="match status" value="1"/>
</dbReference>
<dbReference type="RefSeq" id="WP_053380128.1">
    <property type="nucleotide sequence ID" value="NZ_CP011801.1"/>
</dbReference>
<dbReference type="InterPro" id="IPR051786">
    <property type="entry name" value="ASN_synthetase/amidase"/>
</dbReference>
<comment type="similarity">
    <text evidence="2">Belongs to the asparagine synthetase family.</text>
</comment>
<keyword evidence="13" id="KW-1185">Reference proteome</keyword>
<dbReference type="CDD" id="cd01991">
    <property type="entry name" value="Asn_synthase_B_C"/>
    <property type="match status" value="1"/>
</dbReference>
<feature type="binding site" evidence="9">
    <location>
        <position position="100"/>
    </location>
    <ligand>
        <name>L-glutamine</name>
        <dbReference type="ChEBI" id="CHEBI:58359"/>
    </ligand>
</feature>
<dbReference type="PANTHER" id="PTHR43284">
    <property type="entry name" value="ASPARAGINE SYNTHETASE (GLUTAMINE-HYDROLYZING)"/>
    <property type="match status" value="1"/>
</dbReference>
<keyword evidence="6 8" id="KW-0315">Glutamine amidotransferase</keyword>
<dbReference type="GO" id="GO:0005524">
    <property type="term" value="F:ATP binding"/>
    <property type="evidence" value="ECO:0007669"/>
    <property type="project" value="UniProtKB-KW"/>
</dbReference>
<dbReference type="OrthoDB" id="9763290at2"/>
<evidence type="ECO:0000256" key="4">
    <source>
        <dbReference type="ARBA" id="ARBA00022741"/>
    </source>
</evidence>
<proteinExistence type="inferred from homology"/>
<evidence type="ECO:0000256" key="10">
    <source>
        <dbReference type="PIRSR" id="PIRSR001589-3"/>
    </source>
</evidence>
<reference evidence="12 13" key="1">
    <citation type="journal article" date="2015" name="Proc. Natl. Acad. Sci. U.S.A.">
        <title>Expanded metabolic versatility of ubiquitous nitrite-oxidizing bacteria from the genus Nitrospira.</title>
        <authorList>
            <person name="Koch H."/>
            <person name="Lucker S."/>
            <person name="Albertsen M."/>
            <person name="Kitzinger K."/>
            <person name="Herbold C."/>
            <person name="Spieck E."/>
            <person name="Nielsen P.H."/>
            <person name="Wagner M."/>
            <person name="Daims H."/>
        </authorList>
    </citation>
    <scope>NUCLEOTIDE SEQUENCE [LARGE SCALE GENOMIC DNA]</scope>
    <source>
        <strain evidence="12 13">NSP M-1</strain>
    </source>
</reference>
<dbReference type="Gene3D" id="3.40.50.620">
    <property type="entry name" value="HUPs"/>
    <property type="match status" value="1"/>
</dbReference>
<evidence type="ECO:0000313" key="12">
    <source>
        <dbReference type="EMBL" id="ALA59047.1"/>
    </source>
</evidence>
<evidence type="ECO:0000256" key="7">
    <source>
        <dbReference type="ARBA" id="ARBA00048741"/>
    </source>
</evidence>
<dbReference type="PROSITE" id="PS51278">
    <property type="entry name" value="GATASE_TYPE_2"/>
    <property type="match status" value="1"/>
</dbReference>
<evidence type="ECO:0000256" key="5">
    <source>
        <dbReference type="ARBA" id="ARBA00022840"/>
    </source>
</evidence>
<dbReference type="InterPro" id="IPR014729">
    <property type="entry name" value="Rossmann-like_a/b/a_fold"/>
</dbReference>
<keyword evidence="8" id="KW-0028">Amino-acid biosynthesis</keyword>
<dbReference type="EC" id="6.3.5.4" evidence="3"/>
<dbReference type="InterPro" id="IPR033738">
    <property type="entry name" value="AsnB_N"/>
</dbReference>
<keyword evidence="8" id="KW-0061">Asparagine biosynthesis</keyword>
<dbReference type="AlphaFoldDB" id="A0A0K2GEL6"/>
<dbReference type="PATRIC" id="fig|42253.5.peg.2605"/>
<dbReference type="GO" id="GO:0004066">
    <property type="term" value="F:asparagine synthase (glutamine-hydrolyzing) activity"/>
    <property type="evidence" value="ECO:0007669"/>
    <property type="project" value="UniProtKB-EC"/>
</dbReference>
<dbReference type="Proteomes" id="UP000069205">
    <property type="component" value="Chromosome"/>
</dbReference>
<evidence type="ECO:0000256" key="9">
    <source>
        <dbReference type="PIRSR" id="PIRSR001589-2"/>
    </source>
</evidence>
<sequence>MCAIAGIIHLDARARVDEARLRRMNDVQRHRGPDGAGVWADGRIGLAHRRLAIVDVAGGHQPMANEDGSVWIVFNGEIYNHAALRPDLIRLGHRYRTQSDTETIVHLYEELGARCVERLQGMFAFALWDSRRGTLLLARDRLGIKPLYYARTDHELLFASEIKGLLAGGLRAEFNEAILPEFLAHRYVAGEETFYRGIRKVLPARTLEWSAAAGFRERRYWQPPTETLAEPARSREEQAEALREEIRGAVRSHLMSDVPLGVFLSGGLDSSGLAALMAPLVTPPLQSFSVGFTEREANELPYARQVAEAVGAEHHEILVSPEQFMQALPRLIWHEDEPIAFHSSVPLYFVSRLAQRHVKVVLTGEGADELYLGYDYRYRVTVLNDRIGRWYWRGVPAPIRRRAAASLGALPPRLERYASRSFLAYDPGPRGIFFDNFSVFPDALQRDLIVDKGVLTARDPHADGLCYWQEHRGDLRERMSYVDMHTHLVELLMKQDQMSMAASLESRVPYLDHVVVEQGMRMPGAMRLRGWRTKAVLRDALRPLLPERILTRPKMGFPVPFGRWLRGPYRSAVEDYVLSPRALDRNLFQPAVVRRIAEEHRTGVRSHADRLWLLINLELWQRMAIDGEAPAEIQA</sequence>
<dbReference type="KEGG" id="nmv:NITMOv2_2634"/>
<keyword evidence="12" id="KW-0436">Ligase</keyword>
<evidence type="ECO:0000313" key="13">
    <source>
        <dbReference type="Proteomes" id="UP000069205"/>
    </source>
</evidence>
<dbReference type="GO" id="GO:0006529">
    <property type="term" value="P:asparagine biosynthetic process"/>
    <property type="evidence" value="ECO:0007669"/>
    <property type="project" value="UniProtKB-KW"/>
</dbReference>
<dbReference type="InterPro" id="IPR001962">
    <property type="entry name" value="Asn_synthase"/>
</dbReference>